<accession>A0ABR1VSM4</accession>
<name>A0ABR1VSM4_9PEZI</name>
<sequence length="147" mass="16685">MVKGCALGDESEYERLRERSEATPGYLDKVRRSVILDAGSADYGWCLGLEILNAVRDIDVFISGHETQEKDLVIIRWSCQGVLEDCQQLLAKYSSLESPARGLKWRTKRAWEKHGTRLSQPVRSWLVNSTDAVSDGESERERERRGG</sequence>
<comment type="caution">
    <text evidence="1">The sequence shown here is derived from an EMBL/GenBank/DDBJ whole genome shotgun (WGS) entry which is preliminary data.</text>
</comment>
<keyword evidence="2" id="KW-1185">Reference proteome</keyword>
<gene>
    <name evidence="1" type="ORF">PG994_004210</name>
</gene>
<organism evidence="1 2">
    <name type="scientific">Apiospora phragmitis</name>
    <dbReference type="NCBI Taxonomy" id="2905665"/>
    <lineage>
        <taxon>Eukaryota</taxon>
        <taxon>Fungi</taxon>
        <taxon>Dikarya</taxon>
        <taxon>Ascomycota</taxon>
        <taxon>Pezizomycotina</taxon>
        <taxon>Sordariomycetes</taxon>
        <taxon>Xylariomycetidae</taxon>
        <taxon>Amphisphaeriales</taxon>
        <taxon>Apiosporaceae</taxon>
        <taxon>Apiospora</taxon>
    </lineage>
</organism>
<evidence type="ECO:0000313" key="1">
    <source>
        <dbReference type="EMBL" id="KAK8073311.1"/>
    </source>
</evidence>
<evidence type="ECO:0000313" key="2">
    <source>
        <dbReference type="Proteomes" id="UP001480595"/>
    </source>
</evidence>
<protein>
    <submittedName>
        <fullName evidence="1">Uncharacterized protein</fullName>
    </submittedName>
</protein>
<dbReference type="Proteomes" id="UP001480595">
    <property type="component" value="Unassembled WGS sequence"/>
</dbReference>
<proteinExistence type="predicted"/>
<dbReference type="EMBL" id="JAQQWL010000005">
    <property type="protein sequence ID" value="KAK8073311.1"/>
    <property type="molecule type" value="Genomic_DNA"/>
</dbReference>
<dbReference type="RefSeq" id="XP_066717786.1">
    <property type="nucleotide sequence ID" value="XM_066855619.1"/>
</dbReference>
<dbReference type="GeneID" id="92088682"/>
<reference evidence="1 2" key="1">
    <citation type="submission" date="2023-01" db="EMBL/GenBank/DDBJ databases">
        <title>Analysis of 21 Apiospora genomes using comparative genomics revels a genus with tremendous synthesis potential of carbohydrate active enzymes and secondary metabolites.</title>
        <authorList>
            <person name="Sorensen T."/>
        </authorList>
    </citation>
    <scope>NUCLEOTIDE SEQUENCE [LARGE SCALE GENOMIC DNA]</scope>
    <source>
        <strain evidence="1 2">CBS 135458</strain>
    </source>
</reference>